<accession>A0A401FMH9</accession>
<dbReference type="RefSeq" id="WP_125008497.1">
    <property type="nucleotide sequence ID" value="NZ_BEXA01000003.1"/>
</dbReference>
<organism evidence="1 2">
    <name type="scientific">Lentilactobacillus kosonis</name>
    <dbReference type="NCBI Taxonomy" id="2810561"/>
    <lineage>
        <taxon>Bacteria</taxon>
        <taxon>Bacillati</taxon>
        <taxon>Bacillota</taxon>
        <taxon>Bacilli</taxon>
        <taxon>Lactobacillales</taxon>
        <taxon>Lactobacillaceae</taxon>
        <taxon>Lentilactobacillus</taxon>
    </lineage>
</organism>
<reference evidence="1 2" key="1">
    <citation type="submission" date="2017-11" db="EMBL/GenBank/DDBJ databases">
        <title>Draft Genome Sequence of Lactobacillus curieae NBRC 111893 isolated from Koso, a Japanese sugar-Vegetable Fermented Beverage.</title>
        <authorList>
            <person name="Chiou T.Y."/>
            <person name="Oshima K."/>
            <person name="Suda W."/>
            <person name="Hattori M."/>
            <person name="Takahashi T."/>
        </authorList>
    </citation>
    <scope>NUCLEOTIDE SEQUENCE [LARGE SCALE GENOMIC DNA]</scope>
    <source>
        <strain evidence="1 2">NBRC111893</strain>
    </source>
</reference>
<dbReference type="OrthoDB" id="2301549at2"/>
<evidence type="ECO:0000313" key="2">
    <source>
        <dbReference type="Proteomes" id="UP000286974"/>
    </source>
</evidence>
<dbReference type="InterPro" id="IPR056216">
    <property type="entry name" value="P8-like"/>
</dbReference>
<sequence>MAEIVKESPFLNLQMSEGFDWSDSTVPVRDALWNYYMENNGHDTNATEKDMEKYLTMSEDDIKSDVEKLLHK</sequence>
<dbReference type="Proteomes" id="UP000286974">
    <property type="component" value="Unassembled WGS sequence"/>
</dbReference>
<dbReference type="AlphaFoldDB" id="A0A401FMH9"/>
<gene>
    <name evidence="1" type="ORF">NBRC111893_1720</name>
</gene>
<evidence type="ECO:0000313" key="1">
    <source>
        <dbReference type="EMBL" id="GAY73574.1"/>
    </source>
</evidence>
<comment type="caution">
    <text evidence="1">The sequence shown here is derived from an EMBL/GenBank/DDBJ whole genome shotgun (WGS) entry which is preliminary data.</text>
</comment>
<dbReference type="EMBL" id="BEXA01000003">
    <property type="protein sequence ID" value="GAY73574.1"/>
    <property type="molecule type" value="Genomic_DNA"/>
</dbReference>
<proteinExistence type="predicted"/>
<dbReference type="Pfam" id="PF24305">
    <property type="entry name" value="P8"/>
    <property type="match status" value="1"/>
</dbReference>
<protein>
    <submittedName>
        <fullName evidence="1">Uncharacterized protein</fullName>
    </submittedName>
</protein>
<keyword evidence="2" id="KW-1185">Reference proteome</keyword>
<name>A0A401FMH9_9LACO</name>